<dbReference type="STRING" id="57577.A0A2K3NPL3"/>
<dbReference type="Proteomes" id="UP000236291">
    <property type="component" value="Unassembled WGS sequence"/>
</dbReference>
<dbReference type="InterPro" id="IPR002885">
    <property type="entry name" value="PPR_rpt"/>
</dbReference>
<organism evidence="3 4">
    <name type="scientific">Trifolium pratense</name>
    <name type="common">Red clover</name>
    <dbReference type="NCBI Taxonomy" id="57577"/>
    <lineage>
        <taxon>Eukaryota</taxon>
        <taxon>Viridiplantae</taxon>
        <taxon>Streptophyta</taxon>
        <taxon>Embryophyta</taxon>
        <taxon>Tracheophyta</taxon>
        <taxon>Spermatophyta</taxon>
        <taxon>Magnoliopsida</taxon>
        <taxon>eudicotyledons</taxon>
        <taxon>Gunneridae</taxon>
        <taxon>Pentapetalae</taxon>
        <taxon>rosids</taxon>
        <taxon>fabids</taxon>
        <taxon>Fabales</taxon>
        <taxon>Fabaceae</taxon>
        <taxon>Papilionoideae</taxon>
        <taxon>50 kb inversion clade</taxon>
        <taxon>NPAAA clade</taxon>
        <taxon>Hologalegina</taxon>
        <taxon>IRL clade</taxon>
        <taxon>Trifolieae</taxon>
        <taxon>Trifolium</taxon>
    </lineage>
</organism>
<name>A0A2K3NPL3_TRIPR</name>
<protein>
    <submittedName>
        <fullName evidence="3">Pentatricopeptide (PPR) repeat protein</fullName>
    </submittedName>
</protein>
<dbReference type="PANTHER" id="PTHR47926">
    <property type="entry name" value="PENTATRICOPEPTIDE REPEAT-CONTAINING PROTEIN"/>
    <property type="match status" value="1"/>
</dbReference>
<dbReference type="InterPro" id="IPR046960">
    <property type="entry name" value="PPR_At4g14850-like_plant"/>
</dbReference>
<proteinExistence type="predicted"/>
<gene>
    <name evidence="3" type="ORF">L195_g001413</name>
</gene>
<dbReference type="NCBIfam" id="TIGR00756">
    <property type="entry name" value="PPR"/>
    <property type="match status" value="1"/>
</dbReference>
<dbReference type="GO" id="GO:0003723">
    <property type="term" value="F:RNA binding"/>
    <property type="evidence" value="ECO:0007669"/>
    <property type="project" value="InterPro"/>
</dbReference>
<accession>A0A2K3NPL3</accession>
<evidence type="ECO:0000256" key="2">
    <source>
        <dbReference type="PROSITE-ProRule" id="PRU00708"/>
    </source>
</evidence>
<reference evidence="3 4" key="1">
    <citation type="journal article" date="2014" name="Am. J. Bot.">
        <title>Genome assembly and annotation for red clover (Trifolium pratense; Fabaceae).</title>
        <authorList>
            <person name="Istvanek J."/>
            <person name="Jaros M."/>
            <person name="Krenek A."/>
            <person name="Repkova J."/>
        </authorList>
    </citation>
    <scope>NUCLEOTIDE SEQUENCE [LARGE SCALE GENOMIC DNA]</scope>
    <source>
        <strain evidence="4">cv. Tatra</strain>
        <tissue evidence="3">Young leaves</tissue>
    </source>
</reference>
<evidence type="ECO:0000313" key="3">
    <source>
        <dbReference type="EMBL" id="PNY04979.1"/>
    </source>
</evidence>
<evidence type="ECO:0000256" key="1">
    <source>
        <dbReference type="ARBA" id="ARBA00022737"/>
    </source>
</evidence>
<comment type="caution">
    <text evidence="3">The sequence shown here is derived from an EMBL/GenBank/DDBJ whole genome shotgun (WGS) entry which is preliminary data.</text>
</comment>
<dbReference type="PROSITE" id="PS51375">
    <property type="entry name" value="PPR"/>
    <property type="match status" value="1"/>
</dbReference>
<dbReference type="GO" id="GO:0009451">
    <property type="term" value="P:RNA modification"/>
    <property type="evidence" value="ECO:0007669"/>
    <property type="project" value="InterPro"/>
</dbReference>
<dbReference type="AlphaFoldDB" id="A0A2K3NPL3"/>
<dbReference type="Gene3D" id="1.25.40.10">
    <property type="entry name" value="Tetratricopeptide repeat domain"/>
    <property type="match status" value="1"/>
</dbReference>
<evidence type="ECO:0000313" key="4">
    <source>
        <dbReference type="Proteomes" id="UP000236291"/>
    </source>
</evidence>
<dbReference type="OrthoDB" id="185373at2759"/>
<sequence length="144" mass="16033">MISFGILPTQYTFTNVLGSCVATGNLDIGKKVHSFIVKLGLSGVVPVANSLFNMYAKFGDSLMAKVVFDRMRLRDKSTWNIMISMHMQFGRLEVALALFDQMIDVSWNSIKALETFSNMFRSSSLKPDKFTLGSVLSASHHNKS</sequence>
<reference evidence="3 4" key="2">
    <citation type="journal article" date="2017" name="Front. Plant Sci.">
        <title>Gene Classification and Mining of Molecular Markers Useful in Red Clover (Trifolium pratense) Breeding.</title>
        <authorList>
            <person name="Istvanek J."/>
            <person name="Dluhosova J."/>
            <person name="Dluhos P."/>
            <person name="Patkova L."/>
            <person name="Nedelnik J."/>
            <person name="Repkova J."/>
        </authorList>
    </citation>
    <scope>NUCLEOTIDE SEQUENCE [LARGE SCALE GENOMIC DNA]</scope>
    <source>
        <strain evidence="4">cv. Tatra</strain>
        <tissue evidence="3">Young leaves</tissue>
    </source>
</reference>
<keyword evidence="1" id="KW-0677">Repeat</keyword>
<dbReference type="InterPro" id="IPR011990">
    <property type="entry name" value="TPR-like_helical_dom_sf"/>
</dbReference>
<dbReference type="Pfam" id="PF01535">
    <property type="entry name" value="PPR"/>
    <property type="match status" value="2"/>
</dbReference>
<feature type="repeat" description="PPR" evidence="2">
    <location>
        <begin position="75"/>
        <end position="109"/>
    </location>
</feature>
<dbReference type="EMBL" id="ASHM01000572">
    <property type="protein sequence ID" value="PNY04979.1"/>
    <property type="molecule type" value="Genomic_DNA"/>
</dbReference>
<dbReference type="PANTHER" id="PTHR47926:SF347">
    <property type="entry name" value="PENTATRICOPEPTIDE REPEAT-CONTAINING PROTEIN"/>
    <property type="match status" value="1"/>
</dbReference>